<dbReference type="EMBL" id="BOVJ01000076">
    <property type="protein sequence ID" value="GIQ63994.1"/>
    <property type="molecule type" value="Genomic_DNA"/>
</dbReference>
<organism evidence="1 2">
    <name type="scientific">Paenibacillus cisolokensis</name>
    <dbReference type="NCBI Taxonomy" id="1658519"/>
    <lineage>
        <taxon>Bacteria</taxon>
        <taxon>Bacillati</taxon>
        <taxon>Bacillota</taxon>
        <taxon>Bacilli</taxon>
        <taxon>Bacillales</taxon>
        <taxon>Paenibacillaceae</taxon>
        <taxon>Paenibacillus</taxon>
    </lineage>
</organism>
<evidence type="ECO:0000313" key="1">
    <source>
        <dbReference type="EMBL" id="GIQ63994.1"/>
    </source>
</evidence>
<proteinExistence type="predicted"/>
<reference evidence="1 2" key="1">
    <citation type="submission" date="2021-04" db="EMBL/GenBank/DDBJ databases">
        <title>Draft genome sequence of Paenibacillus cisolokensis, LC2-13A.</title>
        <authorList>
            <person name="Uke A."/>
            <person name="Chhe C."/>
            <person name="Baramee S."/>
            <person name="Kosugi A."/>
        </authorList>
    </citation>
    <scope>NUCLEOTIDE SEQUENCE [LARGE SCALE GENOMIC DNA]</scope>
    <source>
        <strain evidence="1 2">LC2-13A</strain>
    </source>
</reference>
<accession>A0ABQ4N744</accession>
<gene>
    <name evidence="1" type="ORF">PACILC2_25620</name>
</gene>
<keyword evidence="2" id="KW-1185">Reference proteome</keyword>
<sequence length="61" mass="6530">MGTTKMLNAETADFETQSRYRAAASSPVRVLQIGEGNFCEALPIGCCMNAARKDCSTAVSR</sequence>
<dbReference type="Proteomes" id="UP000680304">
    <property type="component" value="Unassembled WGS sequence"/>
</dbReference>
<name>A0ABQ4N744_9BACL</name>
<protein>
    <submittedName>
        <fullName evidence="1">Uncharacterized protein</fullName>
    </submittedName>
</protein>
<evidence type="ECO:0000313" key="2">
    <source>
        <dbReference type="Proteomes" id="UP000680304"/>
    </source>
</evidence>
<dbReference type="RefSeq" id="WP_213528941.1">
    <property type="nucleotide sequence ID" value="NZ_BOVJ01000076.1"/>
</dbReference>
<comment type="caution">
    <text evidence="1">The sequence shown here is derived from an EMBL/GenBank/DDBJ whole genome shotgun (WGS) entry which is preliminary data.</text>
</comment>